<sequence length="200" mass="23403">MVVQDKYQVRVGFDFDGVLFYNPVRLLRPLFDAIRTHILHVPKTTFFVSKNPASHLIMRAVHASSFMPNVGMREFQAMLHDPRFDVKVITARQKFLAGDLFFLLRLYGIKIDPSIIHYNDRDEQAHLFKQRMVRDLQLDYYVEDNWDIVEYLAHNTNACIVWIYNRVDKHFIKYNPGAPNVRDAIALIEKKITTPVPASP</sequence>
<protein>
    <submittedName>
        <fullName evidence="1">Uncharacterized protein</fullName>
    </submittedName>
</protein>
<dbReference type="InterPro" id="IPR036412">
    <property type="entry name" value="HAD-like_sf"/>
</dbReference>
<dbReference type="Proteomes" id="UP000231569">
    <property type="component" value="Unassembled WGS sequence"/>
</dbReference>
<dbReference type="SUPFAM" id="SSF56784">
    <property type="entry name" value="HAD-like"/>
    <property type="match status" value="1"/>
</dbReference>
<comment type="caution">
    <text evidence="1">The sequence shown here is derived from an EMBL/GenBank/DDBJ whole genome shotgun (WGS) entry which is preliminary data.</text>
</comment>
<proteinExistence type="predicted"/>
<accession>A0A2M8KUI2</accession>
<evidence type="ECO:0000313" key="1">
    <source>
        <dbReference type="EMBL" id="PJE63582.1"/>
    </source>
</evidence>
<dbReference type="EMBL" id="PFEE01000056">
    <property type="protein sequence ID" value="PJE63582.1"/>
    <property type="molecule type" value="Genomic_DNA"/>
</dbReference>
<dbReference type="InterPro" id="IPR023214">
    <property type="entry name" value="HAD_sf"/>
</dbReference>
<name>A0A2M8KUI2_9BACT</name>
<evidence type="ECO:0000313" key="2">
    <source>
        <dbReference type="Proteomes" id="UP000231569"/>
    </source>
</evidence>
<reference evidence="2" key="1">
    <citation type="submission" date="2017-09" db="EMBL/GenBank/DDBJ databases">
        <title>Depth-based differentiation of microbial function through sediment-hosted aquifers and enrichment of novel symbionts in the deep terrestrial subsurface.</title>
        <authorList>
            <person name="Probst A.J."/>
            <person name="Ladd B."/>
            <person name="Jarett J.K."/>
            <person name="Geller-Mcgrath D.E."/>
            <person name="Sieber C.M.K."/>
            <person name="Emerson J.B."/>
            <person name="Anantharaman K."/>
            <person name="Thomas B.C."/>
            <person name="Malmstrom R."/>
            <person name="Stieglmeier M."/>
            <person name="Klingl A."/>
            <person name="Woyke T."/>
            <person name="Ryan C.M."/>
            <person name="Banfield J.F."/>
        </authorList>
    </citation>
    <scope>NUCLEOTIDE SEQUENCE [LARGE SCALE GENOMIC DNA]</scope>
</reference>
<dbReference type="Gene3D" id="3.40.50.1000">
    <property type="entry name" value="HAD superfamily/HAD-like"/>
    <property type="match status" value="1"/>
</dbReference>
<organism evidence="1 2">
    <name type="scientific">Candidatus Roizmanbacteria bacterium CG10_big_fil_rev_8_21_14_0_10_45_7</name>
    <dbReference type="NCBI Taxonomy" id="1974854"/>
    <lineage>
        <taxon>Bacteria</taxon>
        <taxon>Candidatus Roizmaniibacteriota</taxon>
    </lineage>
</organism>
<gene>
    <name evidence="1" type="ORF">COU89_02550</name>
</gene>
<dbReference type="AlphaFoldDB" id="A0A2M8KUI2"/>